<dbReference type="EMBL" id="MH660713">
    <property type="protein sequence ID" value="QCB16440.1"/>
    <property type="molecule type" value="Genomic_DNA"/>
</dbReference>
<sequence length="360" mass="41837">MKKAFYKKLNLYYAYLEQSKSKLKKFIYLKTYLPWYANFPKRALEWAKVTLNSKLTLFKKETQKEFPVIGEINWKKVRKEKPLTDLDIKFLLSIPFAFLAKLAGIIDGDGYISVISSDKVRGYANITLKIGLIEKDLPLLNFIKDTLCLGRIAGPYNKKGQPFYYLIFNKTELQQVLFPLFIYHNIFFLTETRRAQFEKALFFMESGKSKISDLPEILPSSTYLPSLPQNAQGYIELKFFPAWVVGFTIAEGSFVVKKNSVCSFQLRQRSHPELFLAFKLLFNTTRKITVDSQKGVNYEQFSVSSKLDIQTVINFFSFSDNPSLLGYKLEQYNYWIQYLKESKRYGGLNFPLPSQSANNN</sequence>
<dbReference type="GO" id="GO:0005739">
    <property type="term" value="C:mitochondrion"/>
    <property type="evidence" value="ECO:0007669"/>
    <property type="project" value="UniProtKB-ARBA"/>
</dbReference>
<dbReference type="GeneID" id="40143486"/>
<gene>
    <name evidence="3" type="primary">oi3cob</name>
</gene>
<dbReference type="InterPro" id="IPR004860">
    <property type="entry name" value="LAGLIDADG_dom"/>
</dbReference>
<dbReference type="InterPro" id="IPR027434">
    <property type="entry name" value="Homing_endonucl"/>
</dbReference>
<dbReference type="RefSeq" id="YP_009631660.1">
    <property type="nucleotide sequence ID" value="NC_042231.1"/>
</dbReference>
<dbReference type="AlphaFoldDB" id="A0A4D6FF17"/>
<comment type="function">
    <text evidence="1">Mitochondrial DNA endonuclease involved in intron homing.</text>
</comment>
<geneLocation type="mitochondrion" evidence="3"/>
<proteinExistence type="predicted"/>
<dbReference type="GO" id="GO:0004519">
    <property type="term" value="F:endonuclease activity"/>
    <property type="evidence" value="ECO:0007669"/>
    <property type="project" value="InterPro"/>
</dbReference>
<dbReference type="PANTHER" id="PTHR36181">
    <property type="entry name" value="INTRON-ENCODED ENDONUCLEASE AI3-RELATED"/>
    <property type="match status" value="1"/>
</dbReference>
<name>A0A4D6FF17_9AGAR</name>
<dbReference type="Pfam" id="PF00961">
    <property type="entry name" value="LAGLIDADG_1"/>
    <property type="match status" value="1"/>
</dbReference>
<evidence type="ECO:0000259" key="2">
    <source>
        <dbReference type="Pfam" id="PF00961"/>
    </source>
</evidence>
<protein>
    <recommendedName>
        <fullName evidence="2">Homing endonuclease LAGLIDADG domain-containing protein</fullName>
    </recommendedName>
</protein>
<accession>A0A4D6FF17</accession>
<evidence type="ECO:0000313" key="3">
    <source>
        <dbReference type="EMBL" id="QCB16440.1"/>
    </source>
</evidence>
<dbReference type="InterPro" id="IPR051289">
    <property type="entry name" value="LAGLIDADG_Endonuclease"/>
</dbReference>
<dbReference type="PANTHER" id="PTHR36181:SF4">
    <property type="entry name" value="LAGLIDADG ENDONUCLEASE"/>
    <property type="match status" value="1"/>
</dbReference>
<keyword evidence="3" id="KW-0496">Mitochondrion</keyword>
<reference evidence="3" key="1">
    <citation type="journal article" date="2019" name="BMC Genomics">
        <title>Mobile genetic elements explain size variation in the mitochondrial genomes of four closely-related Armillaria species.</title>
        <authorList>
            <person name="Kolesnikova A.I."/>
            <person name="Putintseva Y.A."/>
            <person name="Simonov E.P."/>
            <person name="Biriukov V.V."/>
            <person name="Oreshkova N.V."/>
            <person name="Pavlov I.N."/>
            <person name="Sharov V.V."/>
            <person name="Kuzmin D.A."/>
            <person name="Anderson J.B."/>
            <person name="Krutovsky K.V."/>
        </authorList>
    </citation>
    <scope>NUCLEOTIDE SEQUENCE</scope>
</reference>
<feature type="domain" description="Homing endonuclease LAGLIDADG" evidence="2">
    <location>
        <begin position="102"/>
        <end position="183"/>
    </location>
</feature>
<organism evidence="3">
    <name type="scientific">Armillaria solidipes</name>
    <dbReference type="NCBI Taxonomy" id="1076256"/>
    <lineage>
        <taxon>Eukaryota</taxon>
        <taxon>Fungi</taxon>
        <taxon>Dikarya</taxon>
        <taxon>Basidiomycota</taxon>
        <taxon>Agaricomycotina</taxon>
        <taxon>Agaricomycetes</taxon>
        <taxon>Agaricomycetidae</taxon>
        <taxon>Agaricales</taxon>
        <taxon>Marasmiineae</taxon>
        <taxon>Physalacriaceae</taxon>
        <taxon>Armillaria</taxon>
    </lineage>
</organism>
<dbReference type="Gene3D" id="3.10.28.10">
    <property type="entry name" value="Homing endonucleases"/>
    <property type="match status" value="2"/>
</dbReference>
<dbReference type="SUPFAM" id="SSF55608">
    <property type="entry name" value="Homing endonucleases"/>
    <property type="match status" value="2"/>
</dbReference>
<evidence type="ECO:0000256" key="1">
    <source>
        <dbReference type="ARBA" id="ARBA00002670"/>
    </source>
</evidence>